<keyword evidence="3" id="KW-1185">Reference proteome</keyword>
<evidence type="ECO:0000313" key="3">
    <source>
        <dbReference type="Proteomes" id="UP000011185"/>
    </source>
</evidence>
<evidence type="ECO:0000259" key="1">
    <source>
        <dbReference type="PROSITE" id="PS50902"/>
    </source>
</evidence>
<accession>L7JTA3</accession>
<dbReference type="AlphaFoldDB" id="L7JTA3"/>
<evidence type="ECO:0000313" key="2">
    <source>
        <dbReference type="EMBL" id="ELQ74678.1"/>
    </source>
</evidence>
<feature type="domain" description="Flavodoxin-like" evidence="1">
    <location>
        <begin position="5"/>
        <end position="87"/>
    </location>
</feature>
<dbReference type="PROSITE" id="PS50902">
    <property type="entry name" value="FLAVODOXIN_LIKE"/>
    <property type="match status" value="1"/>
</dbReference>
<protein>
    <submittedName>
        <fullName evidence="2">Putative Flavodoxin/nitric oxide synthase protein</fullName>
    </submittedName>
</protein>
<dbReference type="Pfam" id="PF00258">
    <property type="entry name" value="Flavodoxin_1"/>
    <property type="match status" value="1"/>
</dbReference>
<dbReference type="VEuPathDB" id="MicrosporidiaDB:THOM_2402"/>
<name>L7JTA3_TRAHO</name>
<dbReference type="STRING" id="72359.L7JTA3"/>
<dbReference type="GO" id="GO:0010181">
    <property type="term" value="F:FMN binding"/>
    <property type="evidence" value="ECO:0007669"/>
    <property type="project" value="InterPro"/>
</dbReference>
<dbReference type="Proteomes" id="UP000011185">
    <property type="component" value="Unassembled WGS sequence"/>
</dbReference>
<reference evidence="2 3" key="1">
    <citation type="journal article" date="2012" name="PLoS Pathog.">
        <title>The genome of the obligate intracellular parasite Trachipleistophora hominis: new insights into microsporidian genome dynamics and reductive evolution.</title>
        <authorList>
            <person name="Heinz E."/>
            <person name="Williams T.A."/>
            <person name="Nakjang S."/>
            <person name="Noel C.J."/>
            <person name="Swan D.C."/>
            <person name="Goldberg A.V."/>
            <person name="Harris S.R."/>
            <person name="Weinmaier T."/>
            <person name="Markert S."/>
            <person name="Becher D."/>
            <person name="Bernhardt J."/>
            <person name="Dagan T."/>
            <person name="Hacker C."/>
            <person name="Lucocq J.M."/>
            <person name="Schweder T."/>
            <person name="Rattei T."/>
            <person name="Hall N."/>
            <person name="Hirt R.P."/>
            <person name="Embley T.M."/>
        </authorList>
    </citation>
    <scope>NUCLEOTIDE SEQUENCE [LARGE SCALE GENOMIC DNA]</scope>
</reference>
<dbReference type="Gene3D" id="3.40.50.360">
    <property type="match status" value="1"/>
</dbReference>
<dbReference type="OrthoDB" id="1856718at2759"/>
<sequence>MSVQIPIVYGTQSGNSLHVSQLIRSKLTHYTTHIVPVDEFLLENFLNCNTFIFVCSTYGNGDFPFAAQYFYNCLVSESVPNDFLKKL</sequence>
<dbReference type="EMBL" id="JH994031">
    <property type="protein sequence ID" value="ELQ74678.1"/>
    <property type="molecule type" value="Genomic_DNA"/>
</dbReference>
<dbReference type="SUPFAM" id="SSF52218">
    <property type="entry name" value="Flavoproteins"/>
    <property type="match status" value="1"/>
</dbReference>
<dbReference type="InterPro" id="IPR029039">
    <property type="entry name" value="Flavoprotein-like_sf"/>
</dbReference>
<dbReference type="HOGENOM" id="CLU_2484917_0_0_1"/>
<proteinExistence type="predicted"/>
<gene>
    <name evidence="2" type="ORF">THOM_2402</name>
</gene>
<organism evidence="2 3">
    <name type="scientific">Trachipleistophora hominis</name>
    <name type="common">Microsporidian parasite</name>
    <dbReference type="NCBI Taxonomy" id="72359"/>
    <lineage>
        <taxon>Eukaryota</taxon>
        <taxon>Fungi</taxon>
        <taxon>Fungi incertae sedis</taxon>
        <taxon>Microsporidia</taxon>
        <taxon>Pleistophoridae</taxon>
        <taxon>Trachipleistophora</taxon>
    </lineage>
</organism>
<dbReference type="InterPro" id="IPR008254">
    <property type="entry name" value="Flavodoxin/NO_synth"/>
</dbReference>
<dbReference type="InParanoid" id="L7JTA3"/>